<dbReference type="FunFam" id="2.30.30.1020:FF:000005">
    <property type="entry name" value="Regena, isoform C"/>
    <property type="match status" value="1"/>
</dbReference>
<evidence type="ECO:0000313" key="6">
    <source>
        <dbReference type="WBParaSite" id="ALUE_0001372001-mRNA-1"/>
    </source>
</evidence>
<keyword evidence="3" id="KW-0804">Transcription</keyword>
<dbReference type="InterPro" id="IPR038635">
    <property type="entry name" value="CCR4-NOT_su2/3/5_C_sf"/>
</dbReference>
<evidence type="ECO:0000313" key="5">
    <source>
        <dbReference type="Proteomes" id="UP000036681"/>
    </source>
</evidence>
<protein>
    <submittedName>
        <fullName evidence="6">NOT2_3_5 domain-containing protein</fullName>
    </submittedName>
</protein>
<evidence type="ECO:0000259" key="4">
    <source>
        <dbReference type="Pfam" id="PF04153"/>
    </source>
</evidence>
<dbReference type="Gene3D" id="2.30.30.1020">
    <property type="entry name" value="CCR4-NOT complex subunit 2/3/5, C-terminal domain"/>
    <property type="match status" value="1"/>
</dbReference>
<evidence type="ECO:0000256" key="2">
    <source>
        <dbReference type="ARBA" id="ARBA00023015"/>
    </source>
</evidence>
<sequence>MVKLLPKKSLARGTGVLSVFGASYAHTSCINRRDIATLLELESFEGVADHIPKGVLRDQYGLLGLFSFLSGINEDPTSVELAIGEDLTTLGLDLLNQKRDLFSTFGGPWATRPCRPQDVDVEVPSEYLTNITVRNRLPSIKLNRLSDDVLFYLFYNFPGEVYQVAAACELYSREWRYHMSLHVWLTRSQHGGLKEQTASYERGSYNVFDPTQWRKVPKELKLEYKELEGRPSLPELLLHSSGNRCAETDSEDVSRNCL</sequence>
<organism evidence="5 6">
    <name type="scientific">Ascaris lumbricoides</name>
    <name type="common">Giant roundworm</name>
    <dbReference type="NCBI Taxonomy" id="6252"/>
    <lineage>
        <taxon>Eukaryota</taxon>
        <taxon>Metazoa</taxon>
        <taxon>Ecdysozoa</taxon>
        <taxon>Nematoda</taxon>
        <taxon>Chromadorea</taxon>
        <taxon>Rhabditida</taxon>
        <taxon>Spirurina</taxon>
        <taxon>Ascaridomorpha</taxon>
        <taxon>Ascaridoidea</taxon>
        <taxon>Ascarididae</taxon>
        <taxon>Ascaris</taxon>
    </lineage>
</organism>
<dbReference type="GO" id="GO:2000036">
    <property type="term" value="P:regulation of stem cell population maintenance"/>
    <property type="evidence" value="ECO:0007669"/>
    <property type="project" value="UniProtKB-ARBA"/>
</dbReference>
<keyword evidence="2" id="KW-0805">Transcription regulation</keyword>
<dbReference type="InterPro" id="IPR007282">
    <property type="entry name" value="NOT2/3/5_C"/>
</dbReference>
<dbReference type="GO" id="GO:0006355">
    <property type="term" value="P:regulation of DNA-templated transcription"/>
    <property type="evidence" value="ECO:0007669"/>
    <property type="project" value="InterPro"/>
</dbReference>
<dbReference type="AlphaFoldDB" id="A0A0M3I8N0"/>
<keyword evidence="5" id="KW-1185">Reference proteome</keyword>
<comment type="similarity">
    <text evidence="1">Belongs to the CNOT2/3/5 family.</text>
</comment>
<proteinExistence type="inferred from homology"/>
<evidence type="ECO:0000256" key="3">
    <source>
        <dbReference type="ARBA" id="ARBA00023163"/>
    </source>
</evidence>
<accession>A0A0M3I8N0</accession>
<dbReference type="InterPro" id="IPR040168">
    <property type="entry name" value="Not2/3/5"/>
</dbReference>
<evidence type="ECO:0000256" key="1">
    <source>
        <dbReference type="ARBA" id="ARBA00007682"/>
    </source>
</evidence>
<dbReference type="Proteomes" id="UP000036681">
    <property type="component" value="Unplaced"/>
</dbReference>
<feature type="domain" description="NOT2/NOT3/NOT5 C-terminal" evidence="4">
    <location>
        <begin position="103"/>
        <end position="227"/>
    </location>
</feature>
<dbReference type="WBParaSite" id="ALUE_0001372001-mRNA-1">
    <property type="protein sequence ID" value="ALUE_0001372001-mRNA-1"/>
    <property type="gene ID" value="ALUE_0001372001"/>
</dbReference>
<dbReference type="Pfam" id="PF04153">
    <property type="entry name" value="NOT2_3_5_C"/>
    <property type="match status" value="1"/>
</dbReference>
<reference evidence="6" key="1">
    <citation type="submission" date="2017-02" db="UniProtKB">
        <authorList>
            <consortium name="WormBaseParasite"/>
        </authorList>
    </citation>
    <scope>IDENTIFICATION</scope>
</reference>
<dbReference type="GO" id="GO:0030015">
    <property type="term" value="C:CCR4-NOT core complex"/>
    <property type="evidence" value="ECO:0007669"/>
    <property type="project" value="InterPro"/>
</dbReference>
<dbReference type="PANTHER" id="PTHR23326">
    <property type="entry name" value="CCR4 NOT-RELATED"/>
    <property type="match status" value="1"/>
</dbReference>
<name>A0A0M3I8N0_ASCLU</name>